<sequence>MGRRGKRVIGIAVLIVTLALCWLILALPNSLAALAATPQFWPPLELAIVLLLLGVAPHALRRWLAALLALALMTLLLLKLADMVALQAYWRIFDPLADWHLIAPGWNVLQGALGEFRALLLALSVALGLGLVFMLLWSGLARVARYRAILPGLSMLLLIAALLGWQLDDRQPLAGSTRLVAEHVTQSRQNLRDLAALQARVRQDEGATVAPQRLLEGLRDHDVLLVFIESYGRVALDQPRYSDTLRPRLQEMQREFDSAGFGARSGWLRAPTVGGQSWLSHATLQSGLWIDSQRRYNWLMGTDRMSLAQLFERAGWRTLAVAPALTRDWSSNAWYRFQKVYDARNLGYEGRPFNWVTMPDQYTFSALERLELSRRNRAPIMAEVATVSSHAPWTPIPPLIDWAEVGDGRIFNRWADAGDPPDVVWQDSERVRRQYLKAIDYSLATLGAFIDRYGDDDLVVIAMGDHQPATLITGEGASRDVPVHVISRDRRVLETFTRWGWRTGMLPGEAAPQWDMDELRPRLIEGFSAVETGTSADGG</sequence>
<dbReference type="Gene3D" id="3.40.720.10">
    <property type="entry name" value="Alkaline Phosphatase, subunit A"/>
    <property type="match status" value="1"/>
</dbReference>
<dbReference type="EMBL" id="JBHLVX010000063">
    <property type="protein sequence ID" value="MFC0269610.1"/>
    <property type="molecule type" value="Genomic_DNA"/>
</dbReference>
<keyword evidence="1" id="KW-0812">Transmembrane</keyword>
<comment type="caution">
    <text evidence="3">The sequence shown here is derived from an EMBL/GenBank/DDBJ whole genome shotgun (WGS) entry which is preliminary data.</text>
</comment>
<dbReference type="InterPro" id="IPR017850">
    <property type="entry name" value="Alkaline_phosphatase_core_sf"/>
</dbReference>
<dbReference type="InterPro" id="IPR000917">
    <property type="entry name" value="Sulfatase_N"/>
</dbReference>
<dbReference type="SUPFAM" id="SSF53649">
    <property type="entry name" value="Alkaline phosphatase-like"/>
    <property type="match status" value="1"/>
</dbReference>
<feature type="transmembrane region" description="Helical" evidence="1">
    <location>
        <begin position="148"/>
        <end position="167"/>
    </location>
</feature>
<keyword evidence="1" id="KW-1133">Transmembrane helix</keyword>
<feature type="domain" description="Sulfatase N-terminal" evidence="2">
    <location>
        <begin position="292"/>
        <end position="470"/>
    </location>
</feature>
<feature type="transmembrane region" description="Helical" evidence="1">
    <location>
        <begin position="67"/>
        <end position="90"/>
    </location>
</feature>
<dbReference type="RefSeq" id="WP_156826881.1">
    <property type="nucleotide sequence ID" value="NZ_JBHLVX010000063.1"/>
</dbReference>
<gene>
    <name evidence="3" type="ORF">ACFFHW_16710</name>
</gene>
<reference evidence="3 4" key="1">
    <citation type="submission" date="2024-09" db="EMBL/GenBank/DDBJ databases">
        <authorList>
            <person name="Sun Q."/>
            <person name="Mori K."/>
        </authorList>
    </citation>
    <scope>NUCLEOTIDE SEQUENCE [LARGE SCALE GENOMIC DNA]</scope>
    <source>
        <strain evidence="3 4">CCM 7415</strain>
    </source>
</reference>
<accession>A0ABV6G7G5</accession>
<evidence type="ECO:0000259" key="2">
    <source>
        <dbReference type="Pfam" id="PF00884"/>
    </source>
</evidence>
<dbReference type="Proteomes" id="UP001589814">
    <property type="component" value="Unassembled WGS sequence"/>
</dbReference>
<evidence type="ECO:0000256" key="1">
    <source>
        <dbReference type="SAM" id="Phobius"/>
    </source>
</evidence>
<organism evidence="3 4">
    <name type="scientific">Kushneria aurantia</name>
    <dbReference type="NCBI Taxonomy" id="504092"/>
    <lineage>
        <taxon>Bacteria</taxon>
        <taxon>Pseudomonadati</taxon>
        <taxon>Pseudomonadota</taxon>
        <taxon>Gammaproteobacteria</taxon>
        <taxon>Oceanospirillales</taxon>
        <taxon>Halomonadaceae</taxon>
        <taxon>Kushneria</taxon>
    </lineage>
</organism>
<keyword evidence="1" id="KW-0472">Membrane</keyword>
<keyword evidence="4" id="KW-1185">Reference proteome</keyword>
<name>A0ABV6G7G5_9GAMM</name>
<feature type="transmembrane region" description="Helical" evidence="1">
    <location>
        <begin position="116"/>
        <end position="136"/>
    </location>
</feature>
<dbReference type="Pfam" id="PF00884">
    <property type="entry name" value="Sulfatase"/>
    <property type="match status" value="1"/>
</dbReference>
<evidence type="ECO:0000313" key="4">
    <source>
        <dbReference type="Proteomes" id="UP001589814"/>
    </source>
</evidence>
<protein>
    <submittedName>
        <fullName evidence="3">Sulfatase-like hydrolase/transferase</fullName>
    </submittedName>
</protein>
<evidence type="ECO:0000313" key="3">
    <source>
        <dbReference type="EMBL" id="MFC0269610.1"/>
    </source>
</evidence>
<proteinExistence type="predicted"/>
<feature type="transmembrane region" description="Helical" evidence="1">
    <location>
        <begin position="42"/>
        <end position="60"/>
    </location>
</feature>